<evidence type="ECO:0000259" key="1">
    <source>
        <dbReference type="PROSITE" id="PS50164"/>
    </source>
</evidence>
<gene>
    <name evidence="2" type="primary">uvrC_2</name>
    <name evidence="2" type="ORF">SV7mr_28600</name>
</gene>
<dbReference type="PANTHER" id="PTHR30562">
    <property type="entry name" value="UVRC/OXIDOREDUCTASE"/>
    <property type="match status" value="1"/>
</dbReference>
<dbReference type="SMART" id="SM00465">
    <property type="entry name" value="GIYc"/>
    <property type="match status" value="1"/>
</dbReference>
<organism evidence="2 3">
    <name type="scientific">Stieleria bergensis</name>
    <dbReference type="NCBI Taxonomy" id="2528025"/>
    <lineage>
        <taxon>Bacteria</taxon>
        <taxon>Pseudomonadati</taxon>
        <taxon>Planctomycetota</taxon>
        <taxon>Planctomycetia</taxon>
        <taxon>Pirellulales</taxon>
        <taxon>Pirellulaceae</taxon>
        <taxon>Stieleria</taxon>
    </lineage>
</organism>
<accession>A0A517SW36</accession>
<evidence type="ECO:0000313" key="3">
    <source>
        <dbReference type="Proteomes" id="UP000315003"/>
    </source>
</evidence>
<dbReference type="InterPro" id="IPR047296">
    <property type="entry name" value="GIY-YIG_UvrC_Cho"/>
</dbReference>
<keyword evidence="3" id="KW-1185">Reference proteome</keyword>
<sequence length="391" mass="44752">MDVLEHDLKEFGFGVDPFNPGHRRPLHMVGGLSRDELKQQVIQACPRVPGVYGMLDRSGHLIYVGKSKSLRSRLLSYFSAASEDEKGGRIIESARAIQWETQPSEFAALLREHQLIRLFAPRWNVQGVPKRQQPIYLCLGRDSVPHFYLSRKIPTDPLAMQGPFYGSKRMRVAVEILNQLFKLRDCSSQQVFQFSEQLSLFEMDHRPGCLRLEIGTCLGPCAAACTRNEYDEQVGLAKAFLQGLDQQPIDALQARFDQAMANYQYELASRLHRSIKAISYVQRKLSMLAKARTKYNFIYSVPGYDGCHNWYLIHCGEVIEVASAPKNPEGYQQLKPTLKTWHATLESESQFGHGPFSYSIGTVAPWFRKHPEQLDRTFRPKQAGRKYRQRV</sequence>
<feature type="domain" description="GIY-YIG" evidence="1">
    <location>
        <begin position="47"/>
        <end position="125"/>
    </location>
</feature>
<dbReference type="InterPro" id="IPR050066">
    <property type="entry name" value="UvrABC_protein_C"/>
</dbReference>
<reference evidence="2 3" key="1">
    <citation type="submission" date="2019-02" db="EMBL/GenBank/DDBJ databases">
        <title>Deep-cultivation of Planctomycetes and their phenomic and genomic characterization uncovers novel biology.</title>
        <authorList>
            <person name="Wiegand S."/>
            <person name="Jogler M."/>
            <person name="Boedeker C."/>
            <person name="Pinto D."/>
            <person name="Vollmers J."/>
            <person name="Rivas-Marin E."/>
            <person name="Kohn T."/>
            <person name="Peeters S.H."/>
            <person name="Heuer A."/>
            <person name="Rast P."/>
            <person name="Oberbeckmann S."/>
            <person name="Bunk B."/>
            <person name="Jeske O."/>
            <person name="Meyerdierks A."/>
            <person name="Storesund J.E."/>
            <person name="Kallscheuer N."/>
            <person name="Luecker S."/>
            <person name="Lage O.M."/>
            <person name="Pohl T."/>
            <person name="Merkel B.J."/>
            <person name="Hornburger P."/>
            <person name="Mueller R.-W."/>
            <person name="Bruemmer F."/>
            <person name="Labrenz M."/>
            <person name="Spormann A.M."/>
            <person name="Op den Camp H."/>
            <person name="Overmann J."/>
            <person name="Amann R."/>
            <person name="Jetten M.S.M."/>
            <person name="Mascher T."/>
            <person name="Medema M.H."/>
            <person name="Devos D.P."/>
            <person name="Kaster A.-K."/>
            <person name="Ovreas L."/>
            <person name="Rohde M."/>
            <person name="Galperin M.Y."/>
            <person name="Jogler C."/>
        </authorList>
    </citation>
    <scope>NUCLEOTIDE SEQUENCE [LARGE SCALE GENOMIC DNA]</scope>
    <source>
        <strain evidence="2 3">SV_7m_r</strain>
    </source>
</reference>
<dbReference type="InterPro" id="IPR000305">
    <property type="entry name" value="GIY-YIG_endonuc"/>
</dbReference>
<evidence type="ECO:0000313" key="2">
    <source>
        <dbReference type="EMBL" id="QDT60340.1"/>
    </source>
</evidence>
<dbReference type="OrthoDB" id="9803913at2"/>
<dbReference type="EMBL" id="CP036272">
    <property type="protein sequence ID" value="QDT60340.1"/>
    <property type="molecule type" value="Genomic_DNA"/>
</dbReference>
<protein>
    <submittedName>
        <fullName evidence="2">UvrABC system protein C</fullName>
    </submittedName>
</protein>
<dbReference type="Pfam" id="PF01541">
    <property type="entry name" value="GIY-YIG"/>
    <property type="match status" value="1"/>
</dbReference>
<dbReference type="Proteomes" id="UP000315003">
    <property type="component" value="Chromosome"/>
</dbReference>
<dbReference type="PANTHER" id="PTHR30562:SF1">
    <property type="entry name" value="UVRABC SYSTEM PROTEIN C"/>
    <property type="match status" value="1"/>
</dbReference>
<dbReference type="GO" id="GO:0009380">
    <property type="term" value="C:excinuclease repair complex"/>
    <property type="evidence" value="ECO:0007669"/>
    <property type="project" value="TreeGrafter"/>
</dbReference>
<dbReference type="RefSeq" id="WP_145272904.1">
    <property type="nucleotide sequence ID" value="NZ_CP036272.1"/>
</dbReference>
<name>A0A517SW36_9BACT</name>
<dbReference type="SUPFAM" id="SSF82771">
    <property type="entry name" value="GIY-YIG endonuclease"/>
    <property type="match status" value="1"/>
</dbReference>
<dbReference type="AlphaFoldDB" id="A0A517SW36"/>
<dbReference type="PROSITE" id="PS50164">
    <property type="entry name" value="GIY_YIG"/>
    <property type="match status" value="1"/>
</dbReference>
<dbReference type="GO" id="GO:0006289">
    <property type="term" value="P:nucleotide-excision repair"/>
    <property type="evidence" value="ECO:0007669"/>
    <property type="project" value="InterPro"/>
</dbReference>
<proteinExistence type="predicted"/>
<dbReference type="CDD" id="cd10434">
    <property type="entry name" value="GIY-YIG_UvrC_Cho"/>
    <property type="match status" value="1"/>
</dbReference>
<dbReference type="Gene3D" id="3.40.1440.10">
    <property type="entry name" value="GIY-YIG endonuclease"/>
    <property type="match status" value="1"/>
</dbReference>
<dbReference type="InterPro" id="IPR035901">
    <property type="entry name" value="GIY-YIG_endonuc_sf"/>
</dbReference>